<proteinExistence type="predicted"/>
<evidence type="ECO:0000256" key="1">
    <source>
        <dbReference type="ARBA" id="ARBA00023157"/>
    </source>
</evidence>
<dbReference type="InterPro" id="IPR017937">
    <property type="entry name" value="Thioredoxin_CS"/>
</dbReference>
<gene>
    <name evidence="4" type="ORF">BE221DRAFT_192897</name>
    <name evidence="3" type="ORF">OT_ostta03g00680</name>
</gene>
<accession>A0A454XVE0</accession>
<accession>A0A1Y5IC27</accession>
<dbReference type="InParanoid" id="A0A096P7N2"/>
<dbReference type="Pfam" id="PF00085">
    <property type="entry name" value="Thioredoxin"/>
    <property type="match status" value="1"/>
</dbReference>
<dbReference type="SUPFAM" id="SSF52833">
    <property type="entry name" value="Thioredoxin-like"/>
    <property type="match status" value="1"/>
</dbReference>
<dbReference type="InterPro" id="IPR013766">
    <property type="entry name" value="Thioredoxin_domain"/>
</dbReference>
<protein>
    <submittedName>
        <fullName evidence="3">Thioredoxin, conserved site</fullName>
    </submittedName>
    <submittedName>
        <fullName evidence="4">Thioredoxin-like protein</fullName>
    </submittedName>
</protein>
<reference evidence="3" key="2">
    <citation type="journal article" date="2014" name="BMC Genomics">
        <title>An improved genome of the model marine alga Ostreococcus tauri unfolds by assessing Illumina de novo assemblies.</title>
        <authorList>
            <person name="Blanc-Mathieu R."/>
            <person name="Verhelst B."/>
            <person name="Derelle E."/>
            <person name="Rombauts S."/>
            <person name="Bouget F.Y."/>
            <person name="Carre I."/>
            <person name="Chateau A."/>
            <person name="Eyre-Walker A."/>
            <person name="Grimsley N."/>
            <person name="Moreau H."/>
            <person name="Piegu B."/>
            <person name="Rivals E."/>
            <person name="Schackwitz W."/>
            <person name="Van de Peer Y."/>
            <person name="Piganeau G."/>
        </authorList>
    </citation>
    <scope>NUCLEOTIDE SEQUENCE</scope>
    <source>
        <strain evidence="3">RCC4221</strain>
    </source>
</reference>
<accession>A0A096P7N2</accession>
<dbReference type="Proteomes" id="UP000195557">
    <property type="component" value="Unassembled WGS sequence"/>
</dbReference>
<sequence>MDAVTALAARAREGVADAFERLPKHVRVVVMWMVFQFIGSMIRRAVFGKEKPAGPAEKKAVVECETEEAFAEALKEAKEAKRAVVIDFTASWCGPCKRIAPVFADMSEEYDATFLKVDVDKNSEVSGAHNVTAMPTFAFYDANGEKVDEQIRGANIAKITDMLDKLGVKKVVKEVKKDA</sequence>
<dbReference type="InterPro" id="IPR036249">
    <property type="entry name" value="Thioredoxin-like_sf"/>
</dbReference>
<evidence type="ECO:0000313" key="4">
    <source>
        <dbReference type="EMBL" id="OUS45774.1"/>
    </source>
</evidence>
<dbReference type="FunCoup" id="A0A096P7N2">
    <property type="interactions" value="1479"/>
</dbReference>
<reference evidence="3 5" key="1">
    <citation type="journal article" date="2006" name="Proc. Natl. Acad. Sci. U.S.A.">
        <title>Genome analysis of the smallest free-living eukaryote Ostreococcus tauri unveils many unique features.</title>
        <authorList>
            <person name="Derelle E."/>
            <person name="Ferraz C."/>
            <person name="Rombauts S."/>
            <person name="Rouze P."/>
            <person name="Worden A.Z."/>
            <person name="Robbens S."/>
            <person name="Partensky F."/>
            <person name="Degroeve S."/>
            <person name="Echeynie S."/>
            <person name="Cooke R."/>
            <person name="Saeys Y."/>
            <person name="Wuyts J."/>
            <person name="Jabbari K."/>
            <person name="Bowler C."/>
            <person name="Panaud O."/>
            <person name="Piegu B."/>
            <person name="Ball S.G."/>
            <person name="Ral J.-P."/>
            <person name="Bouget F.-Y."/>
            <person name="Piganeau G."/>
            <person name="De Baets B."/>
            <person name="Picard A."/>
            <person name="Delseny M."/>
            <person name="Demaille J."/>
            <person name="Van de Peer Y."/>
            <person name="Moreau H."/>
        </authorList>
    </citation>
    <scope>NUCLEOTIDE SEQUENCE [LARGE SCALE GENOMIC DNA]</scope>
    <source>
        <strain evidence="3 5">OTTH0595</strain>
    </source>
</reference>
<dbReference type="FunFam" id="3.40.30.10:FF:000245">
    <property type="entry name" value="Thioredoxin"/>
    <property type="match status" value="1"/>
</dbReference>
<dbReference type="CDD" id="cd02947">
    <property type="entry name" value="TRX_family"/>
    <property type="match status" value="1"/>
</dbReference>
<dbReference type="EMBL" id="KZ155786">
    <property type="protein sequence ID" value="OUS45774.1"/>
    <property type="molecule type" value="Genomic_DNA"/>
</dbReference>
<evidence type="ECO:0000259" key="2">
    <source>
        <dbReference type="PROSITE" id="PS51352"/>
    </source>
</evidence>
<dbReference type="PROSITE" id="PS51352">
    <property type="entry name" value="THIOREDOXIN_2"/>
    <property type="match status" value="1"/>
</dbReference>
<dbReference type="AlphaFoldDB" id="A0A096P7N2"/>
<evidence type="ECO:0000313" key="3">
    <source>
        <dbReference type="EMBL" id="CEF96990.1"/>
    </source>
</evidence>
<keyword evidence="5" id="KW-1185">Reference proteome</keyword>
<dbReference type="PRINTS" id="PR00421">
    <property type="entry name" value="THIOREDOXIN"/>
</dbReference>
<name>A0A096P7N2_OSTTA</name>
<dbReference type="STRING" id="70448.A0A096P7N2"/>
<dbReference type="PROSITE" id="PS00194">
    <property type="entry name" value="THIOREDOXIN_1"/>
    <property type="match status" value="1"/>
</dbReference>
<dbReference type="Gene3D" id="3.40.30.10">
    <property type="entry name" value="Glutaredoxin"/>
    <property type="match status" value="1"/>
</dbReference>
<dbReference type="OrthoDB" id="2121326at2759"/>
<keyword evidence="1" id="KW-1015">Disulfide bond</keyword>
<dbReference type="EMBL" id="CAID01000003">
    <property type="protein sequence ID" value="CEF96990.1"/>
    <property type="molecule type" value="Genomic_DNA"/>
</dbReference>
<feature type="domain" description="Thioredoxin" evidence="2">
    <location>
        <begin position="45"/>
        <end position="168"/>
    </location>
</feature>
<reference evidence="4" key="3">
    <citation type="submission" date="2017-04" db="EMBL/GenBank/DDBJ databases">
        <title>Population genomics of picophytoplankton unveils novel chromosome hypervariability.</title>
        <authorList>
            <consortium name="DOE Joint Genome Institute"/>
            <person name="Blanc-Mathieu R."/>
            <person name="Krasovec M."/>
            <person name="Hebrard M."/>
            <person name="Yau S."/>
            <person name="Desgranges E."/>
            <person name="Martin J."/>
            <person name="Schackwitz W."/>
            <person name="Kuo A."/>
            <person name="Salin G."/>
            <person name="Donnadieu C."/>
            <person name="Desdevises Y."/>
            <person name="Sanchez-Ferandin S."/>
            <person name="Moreau H."/>
            <person name="Rivals E."/>
            <person name="Grigoriev I.V."/>
            <person name="Grimsley N."/>
            <person name="Eyre-Walker A."/>
            <person name="Piganeau G."/>
        </authorList>
    </citation>
    <scope>NUCLEOTIDE SEQUENCE [LARGE SCALE GENOMIC DNA]</scope>
    <source>
        <strain evidence="4">RCC 1115</strain>
    </source>
</reference>
<organism evidence="3 5">
    <name type="scientific">Ostreococcus tauri</name>
    <name type="common">Marine green alga</name>
    <dbReference type="NCBI Taxonomy" id="70448"/>
    <lineage>
        <taxon>Eukaryota</taxon>
        <taxon>Viridiplantae</taxon>
        <taxon>Chlorophyta</taxon>
        <taxon>Mamiellophyceae</taxon>
        <taxon>Mamiellales</taxon>
        <taxon>Bathycoccaceae</taxon>
        <taxon>Ostreococcus</taxon>
    </lineage>
</organism>
<dbReference type="PANTHER" id="PTHR46115">
    <property type="entry name" value="THIOREDOXIN-LIKE PROTEIN 1"/>
    <property type="match status" value="1"/>
</dbReference>
<dbReference type="Proteomes" id="UP000009170">
    <property type="component" value="Unassembled WGS sequence"/>
</dbReference>
<evidence type="ECO:0000313" key="5">
    <source>
        <dbReference type="Proteomes" id="UP000009170"/>
    </source>
</evidence>